<dbReference type="SUPFAM" id="SSF47473">
    <property type="entry name" value="EF-hand"/>
    <property type="match status" value="1"/>
</dbReference>
<dbReference type="InterPro" id="IPR011992">
    <property type="entry name" value="EF-hand-dom_pair"/>
</dbReference>
<evidence type="ECO:0000256" key="1">
    <source>
        <dbReference type="ARBA" id="ARBA00006049"/>
    </source>
</evidence>
<dbReference type="Pfam" id="PF13499">
    <property type="entry name" value="EF-hand_7"/>
    <property type="match status" value="1"/>
</dbReference>
<evidence type="ECO:0000256" key="5">
    <source>
        <dbReference type="ARBA" id="ARBA00022837"/>
    </source>
</evidence>
<evidence type="ECO:0000256" key="2">
    <source>
        <dbReference type="ARBA" id="ARBA00022707"/>
    </source>
</evidence>
<evidence type="ECO:0000259" key="8">
    <source>
        <dbReference type="PROSITE" id="PS50222"/>
    </source>
</evidence>
<dbReference type="InterPro" id="IPR018247">
    <property type="entry name" value="EF_Hand_1_Ca_BS"/>
</dbReference>
<dbReference type="PRINTS" id="PR00450">
    <property type="entry name" value="RECOVERIN"/>
</dbReference>
<dbReference type="SMART" id="SM00054">
    <property type="entry name" value="EFh"/>
    <property type="match status" value="3"/>
</dbReference>
<keyword evidence="3" id="KW-0479">Metal-binding</keyword>
<sequence>MGNRRSRLNPEVLERLTKQTKFTEAELHQWHKGFLHDCPTGKLSYEEFQGIYRQFFPQGNSGKFAKFVFATFDDNKDGTVEFEEFIMALSVTSRGTLDEKLKWAFQLYDLDNDGSITKEEMLNIVEAIFAMVGDTVNLPEEENTPKKRVDKIFKQMDKNKDGRLTLEEFLAGAKSDPSIVQALSIYEGLV</sequence>
<evidence type="ECO:0000256" key="6">
    <source>
        <dbReference type="ARBA" id="ARBA00023288"/>
    </source>
</evidence>
<dbReference type="EMBL" id="CAWYQH010000013">
    <property type="protein sequence ID" value="CAK8674509.1"/>
    <property type="molecule type" value="Genomic_DNA"/>
</dbReference>
<protein>
    <recommendedName>
        <fullName evidence="7">Neuronal calcium sensor 1</fullName>
    </recommendedName>
</protein>
<keyword evidence="6" id="KW-0449">Lipoprotein</keyword>
<evidence type="ECO:0000256" key="4">
    <source>
        <dbReference type="ARBA" id="ARBA00022737"/>
    </source>
</evidence>
<name>A0ABP0F7V3_CLALP</name>
<evidence type="ECO:0000256" key="7">
    <source>
        <dbReference type="ARBA" id="ARBA00039972"/>
    </source>
</evidence>
<dbReference type="PROSITE" id="PS50222">
    <property type="entry name" value="EF_HAND_2"/>
    <property type="match status" value="3"/>
</dbReference>
<keyword evidence="10" id="KW-1185">Reference proteome</keyword>
<dbReference type="PROSITE" id="PS00018">
    <property type="entry name" value="EF_HAND_1"/>
    <property type="match status" value="3"/>
</dbReference>
<keyword evidence="5" id="KW-0106">Calcium</keyword>
<dbReference type="PANTHER" id="PTHR23055">
    <property type="entry name" value="CALCIUM BINDING PROTEINS"/>
    <property type="match status" value="1"/>
</dbReference>
<dbReference type="InterPro" id="IPR002048">
    <property type="entry name" value="EF_hand_dom"/>
</dbReference>
<keyword evidence="2" id="KW-0519">Myristate</keyword>
<proteinExistence type="inferred from homology"/>
<evidence type="ECO:0000313" key="10">
    <source>
        <dbReference type="Proteomes" id="UP001642483"/>
    </source>
</evidence>
<keyword evidence="4" id="KW-0677">Repeat</keyword>
<dbReference type="Proteomes" id="UP001642483">
    <property type="component" value="Unassembled WGS sequence"/>
</dbReference>
<evidence type="ECO:0000313" key="9">
    <source>
        <dbReference type="EMBL" id="CAK8674509.1"/>
    </source>
</evidence>
<gene>
    <name evidence="9" type="ORF">CVLEPA_LOCUS4201</name>
</gene>
<feature type="domain" description="EF-hand" evidence="8">
    <location>
        <begin position="96"/>
        <end position="131"/>
    </location>
</feature>
<dbReference type="InterPro" id="IPR028846">
    <property type="entry name" value="Recoverin"/>
</dbReference>
<feature type="domain" description="EF-hand" evidence="8">
    <location>
        <begin position="60"/>
        <end position="95"/>
    </location>
</feature>
<dbReference type="PANTHER" id="PTHR23055:SF198">
    <property type="entry name" value="NEURONAL CALCIUM SENSOR 1"/>
    <property type="match status" value="1"/>
</dbReference>
<dbReference type="Gene3D" id="1.10.238.10">
    <property type="entry name" value="EF-hand"/>
    <property type="match status" value="1"/>
</dbReference>
<evidence type="ECO:0000256" key="3">
    <source>
        <dbReference type="ARBA" id="ARBA00022723"/>
    </source>
</evidence>
<comment type="similarity">
    <text evidence="1">Belongs to the recoverin family.</text>
</comment>
<accession>A0ABP0F7V3</accession>
<reference evidence="9 10" key="1">
    <citation type="submission" date="2024-02" db="EMBL/GenBank/DDBJ databases">
        <authorList>
            <person name="Daric V."/>
            <person name="Darras S."/>
        </authorList>
    </citation>
    <scope>NUCLEOTIDE SEQUENCE [LARGE SCALE GENOMIC DNA]</scope>
</reference>
<organism evidence="9 10">
    <name type="scientific">Clavelina lepadiformis</name>
    <name type="common">Light-bulb sea squirt</name>
    <name type="synonym">Ascidia lepadiformis</name>
    <dbReference type="NCBI Taxonomy" id="159417"/>
    <lineage>
        <taxon>Eukaryota</taxon>
        <taxon>Metazoa</taxon>
        <taxon>Chordata</taxon>
        <taxon>Tunicata</taxon>
        <taxon>Ascidiacea</taxon>
        <taxon>Aplousobranchia</taxon>
        <taxon>Clavelinidae</taxon>
        <taxon>Clavelina</taxon>
    </lineage>
</organism>
<feature type="domain" description="EF-hand" evidence="8">
    <location>
        <begin position="144"/>
        <end position="179"/>
    </location>
</feature>
<comment type="caution">
    <text evidence="9">The sequence shown here is derived from an EMBL/GenBank/DDBJ whole genome shotgun (WGS) entry which is preliminary data.</text>
</comment>
<dbReference type="CDD" id="cd00051">
    <property type="entry name" value="EFh"/>
    <property type="match status" value="2"/>
</dbReference>
<dbReference type="Pfam" id="PF13202">
    <property type="entry name" value="EF-hand_5"/>
    <property type="match status" value="1"/>
</dbReference>